<feature type="domain" description="Carrier" evidence="1">
    <location>
        <begin position="3"/>
        <end position="81"/>
    </location>
</feature>
<sequence>MPSSAAVIERDLLQFLETVARESVRGPDDDLFAGGYLNSLGALELVAFLEGQYGIAVEVEDLDLDNFRSVTRIVDFVLAKRSAREQGGAPGAAAAAPGGGGR</sequence>
<name>A0ABT0NT42_9ACTN</name>
<dbReference type="InterPro" id="IPR036736">
    <property type="entry name" value="ACP-like_sf"/>
</dbReference>
<proteinExistence type="predicted"/>
<evidence type="ECO:0000313" key="3">
    <source>
        <dbReference type="Proteomes" id="UP001202052"/>
    </source>
</evidence>
<dbReference type="RefSeq" id="WP_037700246.1">
    <property type="nucleotide sequence ID" value="NZ_JOBD01000002.1"/>
</dbReference>
<evidence type="ECO:0000259" key="1">
    <source>
        <dbReference type="PROSITE" id="PS50075"/>
    </source>
</evidence>
<dbReference type="Pfam" id="PF00550">
    <property type="entry name" value="PP-binding"/>
    <property type="match status" value="1"/>
</dbReference>
<dbReference type="Proteomes" id="UP001202052">
    <property type="component" value="Unassembled WGS sequence"/>
</dbReference>
<protein>
    <submittedName>
        <fullName evidence="2">Acyl carrier protein</fullName>
    </submittedName>
</protein>
<accession>A0ABT0NT42</accession>
<dbReference type="Gene3D" id="1.10.1200.10">
    <property type="entry name" value="ACP-like"/>
    <property type="match status" value="1"/>
</dbReference>
<comment type="caution">
    <text evidence="2">The sequence shown here is derived from an EMBL/GenBank/DDBJ whole genome shotgun (WGS) entry which is preliminary data.</text>
</comment>
<organism evidence="2 3">
    <name type="scientific">Streptomyces lavenduligriseus</name>
    <dbReference type="NCBI Taxonomy" id="67315"/>
    <lineage>
        <taxon>Bacteria</taxon>
        <taxon>Bacillati</taxon>
        <taxon>Actinomycetota</taxon>
        <taxon>Actinomycetes</taxon>
        <taxon>Kitasatosporales</taxon>
        <taxon>Streptomycetaceae</taxon>
        <taxon>Streptomyces</taxon>
    </lineage>
</organism>
<reference evidence="2 3" key="1">
    <citation type="submission" date="2022-05" db="EMBL/GenBank/DDBJ databases">
        <title>Genome Resource of Streptomyces lavenduligriseus GA1-1, a Strain with Broad-Spectrum Antifungal Activity against Phytopathogenic Fungi.</title>
        <authorList>
            <person name="Qi D."/>
        </authorList>
    </citation>
    <scope>NUCLEOTIDE SEQUENCE [LARGE SCALE GENOMIC DNA]</scope>
    <source>
        <strain evidence="2 3">GA1-1</strain>
    </source>
</reference>
<dbReference type="InterPro" id="IPR009081">
    <property type="entry name" value="PP-bd_ACP"/>
</dbReference>
<dbReference type="SUPFAM" id="SSF47336">
    <property type="entry name" value="ACP-like"/>
    <property type="match status" value="1"/>
</dbReference>
<keyword evidence="3" id="KW-1185">Reference proteome</keyword>
<gene>
    <name evidence="2" type="ORF">M4438_13990</name>
</gene>
<dbReference type="EMBL" id="JAMCCK010000019">
    <property type="protein sequence ID" value="MCL3994620.1"/>
    <property type="molecule type" value="Genomic_DNA"/>
</dbReference>
<evidence type="ECO:0000313" key="2">
    <source>
        <dbReference type="EMBL" id="MCL3994620.1"/>
    </source>
</evidence>
<dbReference type="PROSITE" id="PS50075">
    <property type="entry name" value="CARRIER"/>
    <property type="match status" value="1"/>
</dbReference>